<name>A0ABU6P3B1_9BACI</name>
<dbReference type="Proteomes" id="UP001342826">
    <property type="component" value="Unassembled WGS sequence"/>
</dbReference>
<dbReference type="EMBL" id="JARTFS010000020">
    <property type="protein sequence ID" value="MED4403836.1"/>
    <property type="molecule type" value="Genomic_DNA"/>
</dbReference>
<evidence type="ECO:0000313" key="2">
    <source>
        <dbReference type="Proteomes" id="UP001342826"/>
    </source>
</evidence>
<sequence length="170" mass="20320">MQEHAKLMKVFSSSGEIIGRKKLQKMIYIAKKMNYPFYEKYNFHFYGPYSEELTLRVEELCNLGFLSETKEKKGGYIQYRYSLTDDGNEFLSHYNLNMPTLPNCVQNLNEQNSRFLELVSTVLYFGELDREEVTEKVFTLKSKQRYTEEEIAEAYHYIERLKDVRKEILN</sequence>
<reference evidence="1 2" key="1">
    <citation type="submission" date="2023-03" db="EMBL/GenBank/DDBJ databases">
        <title>Bacillus Genome Sequencing.</title>
        <authorList>
            <person name="Dunlap C."/>
        </authorList>
    </citation>
    <scope>NUCLEOTIDE SEQUENCE [LARGE SCALE GENOMIC DNA]</scope>
    <source>
        <strain evidence="1 2">NRS-1717</strain>
    </source>
</reference>
<organism evidence="1 2">
    <name type="scientific">Metabacillus fastidiosus</name>
    <dbReference type="NCBI Taxonomy" id="1458"/>
    <lineage>
        <taxon>Bacteria</taxon>
        <taxon>Bacillati</taxon>
        <taxon>Bacillota</taxon>
        <taxon>Bacilli</taxon>
        <taxon>Bacillales</taxon>
        <taxon>Bacillaceae</taxon>
        <taxon>Metabacillus</taxon>
    </lineage>
</organism>
<protein>
    <submittedName>
        <fullName evidence="1">YwgA family protein</fullName>
    </submittedName>
</protein>
<evidence type="ECO:0000313" key="1">
    <source>
        <dbReference type="EMBL" id="MED4403836.1"/>
    </source>
</evidence>
<proteinExistence type="predicted"/>
<comment type="caution">
    <text evidence="1">The sequence shown here is derived from an EMBL/GenBank/DDBJ whole genome shotgun (WGS) entry which is preliminary data.</text>
</comment>
<keyword evidence="2" id="KW-1185">Reference proteome</keyword>
<dbReference type="RefSeq" id="WP_066230839.1">
    <property type="nucleotide sequence ID" value="NZ_JARTFQ010000009.1"/>
</dbReference>
<accession>A0ABU6P3B1</accession>
<gene>
    <name evidence="1" type="ORF">P9271_21285</name>
</gene>
<dbReference type="GeneID" id="301141610"/>